<dbReference type="EMBL" id="OCMT01000003">
    <property type="protein sequence ID" value="SOD17631.1"/>
    <property type="molecule type" value="Genomic_DNA"/>
</dbReference>
<protein>
    <submittedName>
        <fullName evidence="2">HEPN domain-containing protein</fullName>
    </submittedName>
</protein>
<reference evidence="3" key="1">
    <citation type="submission" date="2017-09" db="EMBL/GenBank/DDBJ databases">
        <authorList>
            <person name="Varghese N."/>
            <person name="Submissions S."/>
        </authorList>
    </citation>
    <scope>NUCLEOTIDE SEQUENCE [LARGE SCALE GENOMIC DNA]</scope>
    <source>
        <strain evidence="3">CGMCC 1.12803</strain>
    </source>
</reference>
<dbReference type="AlphaFoldDB" id="A0A286A736"/>
<organism evidence="2 3">
    <name type="scientific">Pedobacter xixiisoli</name>
    <dbReference type="NCBI Taxonomy" id="1476464"/>
    <lineage>
        <taxon>Bacteria</taxon>
        <taxon>Pseudomonadati</taxon>
        <taxon>Bacteroidota</taxon>
        <taxon>Sphingobacteriia</taxon>
        <taxon>Sphingobacteriales</taxon>
        <taxon>Sphingobacteriaceae</taxon>
        <taxon>Pedobacter</taxon>
    </lineage>
</organism>
<gene>
    <name evidence="2" type="ORF">SAMN06297358_2606</name>
</gene>
<evidence type="ECO:0000259" key="1">
    <source>
        <dbReference type="PROSITE" id="PS50910"/>
    </source>
</evidence>
<sequence length="546" mass="62079">MEKQQKIAIAGQIADAIAVERIYGMEYLHGGRNCFHLIIIASSSDGIKIGELEPFVRMAIKQDEDLTYKIYDRSEIRKLQREGSIYHLVYCDVSNMLYEASGADEMPTFSEDMIKKWFAEAEANFRAAMSRIASFDRGAKFFIENTDAAVALFMLHQVCELSCRALEIGMCGREKRTHNISQHLKFLRSMMPEIRIIPSDSTFDRGLLEKLDKAYSAVRYESGFSAEGIDVKAVYLLAEEFRNAVEAEMEILLSKADSIATHIPSDIKIPLQVLESKEQQTCGEEMTGILEIISQYLKPSVIYQIGMRTSNCTKDGIFDSIDRSLKNGIHYDLLVVSEVVYPYSHDIQHHIQNKYGDYISVLLLIHNEAEFSTAVRKGHIFFHTIATSGKLLVGNEIPPKMIASDIIRYSADKLKQSMGYRITRADVLCNSSGELLDEGHMVLAFSAMCQAVEQNCLGLIFRYLQYSPNMHRIGHLLNICAMFWPTVSLCFPRLLEADRTMFALLSEGQSMARYGKYESYNWGNEWELYRRTLLFINEAKALASNE</sequence>
<dbReference type="PROSITE" id="PS50910">
    <property type="entry name" value="HEPN"/>
    <property type="match status" value="1"/>
</dbReference>
<feature type="domain" description="HEPN" evidence="1">
    <location>
        <begin position="129"/>
        <end position="251"/>
    </location>
</feature>
<dbReference type="Proteomes" id="UP000219281">
    <property type="component" value="Unassembled WGS sequence"/>
</dbReference>
<accession>A0A286A736</accession>
<keyword evidence="3" id="KW-1185">Reference proteome</keyword>
<name>A0A286A736_9SPHI</name>
<dbReference type="Pfam" id="PF05168">
    <property type="entry name" value="HEPN"/>
    <property type="match status" value="1"/>
</dbReference>
<evidence type="ECO:0000313" key="3">
    <source>
        <dbReference type="Proteomes" id="UP000219281"/>
    </source>
</evidence>
<dbReference type="OrthoDB" id="726719at2"/>
<proteinExistence type="predicted"/>
<dbReference type="SUPFAM" id="SSF81593">
    <property type="entry name" value="Nucleotidyltransferase substrate binding subunit/domain"/>
    <property type="match status" value="1"/>
</dbReference>
<dbReference type="InterPro" id="IPR007842">
    <property type="entry name" value="HEPN_dom"/>
</dbReference>
<dbReference type="Gene3D" id="1.20.120.330">
    <property type="entry name" value="Nucleotidyltransferases domain 2"/>
    <property type="match status" value="2"/>
</dbReference>
<evidence type="ECO:0000313" key="2">
    <source>
        <dbReference type="EMBL" id="SOD17631.1"/>
    </source>
</evidence>